<gene>
    <name evidence="2" type="ORF">PLEPLA_LOCUS35037</name>
</gene>
<feature type="region of interest" description="Disordered" evidence="1">
    <location>
        <begin position="1"/>
        <end position="36"/>
    </location>
</feature>
<feature type="region of interest" description="Disordered" evidence="1">
    <location>
        <begin position="317"/>
        <end position="337"/>
    </location>
</feature>
<dbReference type="Proteomes" id="UP001153269">
    <property type="component" value="Unassembled WGS sequence"/>
</dbReference>
<reference evidence="2" key="1">
    <citation type="submission" date="2020-03" db="EMBL/GenBank/DDBJ databases">
        <authorList>
            <person name="Weist P."/>
        </authorList>
    </citation>
    <scope>NUCLEOTIDE SEQUENCE</scope>
</reference>
<evidence type="ECO:0000313" key="2">
    <source>
        <dbReference type="EMBL" id="CAB1447342.1"/>
    </source>
</evidence>
<proteinExistence type="predicted"/>
<comment type="caution">
    <text evidence="2">The sequence shown here is derived from an EMBL/GenBank/DDBJ whole genome shotgun (WGS) entry which is preliminary data.</text>
</comment>
<dbReference type="EMBL" id="CADEAL010003943">
    <property type="protein sequence ID" value="CAB1447342.1"/>
    <property type="molecule type" value="Genomic_DNA"/>
</dbReference>
<evidence type="ECO:0000313" key="3">
    <source>
        <dbReference type="Proteomes" id="UP001153269"/>
    </source>
</evidence>
<evidence type="ECO:0000256" key="1">
    <source>
        <dbReference type="SAM" id="MobiDB-lite"/>
    </source>
</evidence>
<protein>
    <submittedName>
        <fullName evidence="2">Uncharacterized protein</fullName>
    </submittedName>
</protein>
<feature type="compositionally biased region" description="Low complexity" evidence="1">
    <location>
        <begin position="12"/>
        <end position="24"/>
    </location>
</feature>
<accession>A0A9N7Z2F4</accession>
<feature type="region of interest" description="Disordered" evidence="1">
    <location>
        <begin position="349"/>
        <end position="380"/>
    </location>
</feature>
<sequence>MEAVEADDDLDTAPLAAAASSPEQELPPEETPGWRRRQNLSGSEWAMLLDVHLRYDPDEVAFSIQTGLFRVCERGLFPLCVTLNLVRYRRPILTPGCVTQQLPGRSEGGSAFNYRCSPALTECTLRISAEVLVVRARLSQGSVGARSHHCVFHPAVKPPYATWATKSPAVRAPPSSPSSHSAMSHTLSHALATCSSRSNTFSRQPRSHLPTLPSSARLRSFEAHTNHFRQPWQFSDLNSRTHTSISSPQVFVADPSRLTLGQLAPCSRPAYARQHSLACPCSASLGAGPALTPIGPHRPLLSAPAPRGEFHRIETATRSASRGQALHAPAPPPRRKTISPILRSRAKPSLRACPTQPNARQQSSSLERGSAISTIIPKETRPKDNNSECWILYRQSQLLSTLLFYCEGPFRTALYALNHQPGSKFVIHFLLLRSSPPPPLHYFDLGHFGPPAHLIHTDLSRNVTKATQFLERLHQPIKTHDHLLTSLYHHTSERAATLDNRDLEHMRNWRQTITD</sequence>
<organism evidence="2 3">
    <name type="scientific">Pleuronectes platessa</name>
    <name type="common">European plaice</name>
    <dbReference type="NCBI Taxonomy" id="8262"/>
    <lineage>
        <taxon>Eukaryota</taxon>
        <taxon>Metazoa</taxon>
        <taxon>Chordata</taxon>
        <taxon>Craniata</taxon>
        <taxon>Vertebrata</taxon>
        <taxon>Euteleostomi</taxon>
        <taxon>Actinopterygii</taxon>
        <taxon>Neopterygii</taxon>
        <taxon>Teleostei</taxon>
        <taxon>Neoteleostei</taxon>
        <taxon>Acanthomorphata</taxon>
        <taxon>Carangaria</taxon>
        <taxon>Pleuronectiformes</taxon>
        <taxon>Pleuronectoidei</taxon>
        <taxon>Pleuronectidae</taxon>
        <taxon>Pleuronectes</taxon>
    </lineage>
</organism>
<dbReference type="AlphaFoldDB" id="A0A9N7Z2F4"/>
<feature type="compositionally biased region" description="Polar residues" evidence="1">
    <location>
        <begin position="355"/>
        <end position="373"/>
    </location>
</feature>
<keyword evidence="3" id="KW-1185">Reference proteome</keyword>
<feature type="compositionally biased region" description="Acidic residues" evidence="1">
    <location>
        <begin position="1"/>
        <end position="11"/>
    </location>
</feature>
<name>A0A9N7Z2F4_PLEPL</name>